<dbReference type="InterPro" id="IPR025857">
    <property type="entry name" value="MacB_PCD"/>
</dbReference>
<dbReference type="PANTHER" id="PTHR30572:SF4">
    <property type="entry name" value="ABC TRANSPORTER PERMEASE YTRF"/>
    <property type="match status" value="1"/>
</dbReference>
<evidence type="ECO:0000256" key="2">
    <source>
        <dbReference type="ARBA" id="ARBA00022475"/>
    </source>
</evidence>
<evidence type="ECO:0000259" key="8">
    <source>
        <dbReference type="Pfam" id="PF02687"/>
    </source>
</evidence>
<dbReference type="GO" id="GO:0005886">
    <property type="term" value="C:plasma membrane"/>
    <property type="evidence" value="ECO:0007669"/>
    <property type="project" value="UniProtKB-SubCell"/>
</dbReference>
<feature type="transmembrane region" description="Helical" evidence="7">
    <location>
        <begin position="17"/>
        <end position="36"/>
    </location>
</feature>
<comment type="subcellular location">
    <subcellularLocation>
        <location evidence="1">Cell membrane</location>
        <topology evidence="1">Multi-pass membrane protein</topology>
    </subcellularLocation>
</comment>
<comment type="caution">
    <text evidence="10">The sequence shown here is derived from an EMBL/GenBank/DDBJ whole genome shotgun (WGS) entry which is preliminary data.</text>
</comment>
<proteinExistence type="inferred from homology"/>
<keyword evidence="10" id="KW-0131">Cell cycle</keyword>
<evidence type="ECO:0000256" key="3">
    <source>
        <dbReference type="ARBA" id="ARBA00022692"/>
    </source>
</evidence>
<dbReference type="STRING" id="1619100.UT34_C0002G0208"/>
<sequence length="647" mass="70346">MEKQPKKPIIQRVLEPIFFLALLFIYFLGSIVLWVVNIKVLPLSFKKNASQKVEVFFDNIYKTLDPKHEDSISKRDLIELAVRNMRAKKSRTNVTIGGMTIGIAAIVFLVSIGYGVQEMVISRVARLEEMKQADITTQVGGRLKINDKTISDFEDIPEVVKSLPLISVVGKISYKSSVSDMAVYGVTSEYLKQSAIQPTSGKIFESDDLIINSMIENGKVAGVAKESGLVGKEIRAVSFTINPTVWLEVHETPDLGSKILGYTKRVEGLYEGVEIWGGSYGAKKGIGMVGEDVSGKVLGKWIGSEFLLWKKGGYSDEGYQVLKGDEDFQLQSKGYIIQEGVKVEQSLFSSVKVLGVSDTLPKVEIPSESGSGSDINIKKINLGDQAIKEAVINRAALRVLGLEESEAIGKVFSASFVVVGDLLENPDEKIESNETEYTIVGVIPDDKTPVIYVPFIDIRSLGVVNYSQLKLVVKDKSDLVKVRYQVEAMGYVTRSVADTVNQINNIFSTAKLLLALFGSIALIVASLGMFNTLTVSLLERTREVGLMKAMGMKSSEVKELFLTESVIMGVLGGVFGILLGVVSGTMLGIGLSIFAAFKGGGTIDISALPLAFVVFIIALSLAVGILTGLYPAKRATKISVLDALRYE</sequence>
<evidence type="ECO:0000313" key="11">
    <source>
        <dbReference type="Proteomes" id="UP000034799"/>
    </source>
</evidence>
<keyword evidence="2" id="KW-1003">Cell membrane</keyword>
<dbReference type="AlphaFoldDB" id="A0A0G0MYT2"/>
<dbReference type="Pfam" id="PF02687">
    <property type="entry name" value="FtsX"/>
    <property type="match status" value="1"/>
</dbReference>
<gene>
    <name evidence="10" type="ORF">UT34_C0002G0208</name>
</gene>
<evidence type="ECO:0000256" key="4">
    <source>
        <dbReference type="ARBA" id="ARBA00022989"/>
    </source>
</evidence>
<dbReference type="InterPro" id="IPR003838">
    <property type="entry name" value="ABC3_permease_C"/>
</dbReference>
<evidence type="ECO:0000256" key="7">
    <source>
        <dbReference type="SAM" id="Phobius"/>
    </source>
</evidence>
<dbReference type="PANTHER" id="PTHR30572">
    <property type="entry name" value="MEMBRANE COMPONENT OF TRANSPORTER-RELATED"/>
    <property type="match status" value="1"/>
</dbReference>
<keyword evidence="5 7" id="KW-0472">Membrane</keyword>
<evidence type="ECO:0000256" key="5">
    <source>
        <dbReference type="ARBA" id="ARBA00023136"/>
    </source>
</evidence>
<dbReference type="GO" id="GO:0051301">
    <property type="term" value="P:cell division"/>
    <property type="evidence" value="ECO:0007669"/>
    <property type="project" value="UniProtKB-KW"/>
</dbReference>
<dbReference type="GO" id="GO:0022857">
    <property type="term" value="F:transmembrane transporter activity"/>
    <property type="evidence" value="ECO:0007669"/>
    <property type="project" value="TreeGrafter"/>
</dbReference>
<feature type="domain" description="ABC3 transporter permease C-terminal" evidence="8">
    <location>
        <begin position="516"/>
        <end position="639"/>
    </location>
</feature>
<reference evidence="10 11" key="1">
    <citation type="journal article" date="2015" name="Nature">
        <title>rRNA introns, odd ribosomes, and small enigmatic genomes across a large radiation of phyla.</title>
        <authorList>
            <person name="Brown C.T."/>
            <person name="Hug L.A."/>
            <person name="Thomas B.C."/>
            <person name="Sharon I."/>
            <person name="Castelle C.J."/>
            <person name="Singh A."/>
            <person name="Wilkins M.J."/>
            <person name="Williams K.H."/>
            <person name="Banfield J.F."/>
        </authorList>
    </citation>
    <scope>NUCLEOTIDE SEQUENCE [LARGE SCALE GENOMIC DNA]</scope>
</reference>
<feature type="domain" description="MacB-like periplasmic core" evidence="9">
    <location>
        <begin position="94"/>
        <end position="240"/>
    </location>
</feature>
<evidence type="ECO:0000256" key="1">
    <source>
        <dbReference type="ARBA" id="ARBA00004651"/>
    </source>
</evidence>
<keyword evidence="4 7" id="KW-1133">Transmembrane helix</keyword>
<organism evidence="10 11">
    <name type="scientific">candidate division WS6 bacterium GW2011_GWF2_39_15</name>
    <dbReference type="NCBI Taxonomy" id="1619100"/>
    <lineage>
        <taxon>Bacteria</taxon>
        <taxon>Candidatus Dojkabacteria</taxon>
    </lineage>
</organism>
<feature type="transmembrane region" description="Helical" evidence="7">
    <location>
        <begin position="560"/>
        <end position="593"/>
    </location>
</feature>
<dbReference type="Proteomes" id="UP000034799">
    <property type="component" value="Unassembled WGS sequence"/>
</dbReference>
<feature type="transmembrane region" description="Helical" evidence="7">
    <location>
        <begin position="512"/>
        <end position="539"/>
    </location>
</feature>
<accession>A0A0G0MYT2</accession>
<protein>
    <submittedName>
        <fullName evidence="10">Cell division protein FtsX</fullName>
    </submittedName>
</protein>
<evidence type="ECO:0000256" key="6">
    <source>
        <dbReference type="ARBA" id="ARBA00038076"/>
    </source>
</evidence>
<keyword evidence="10" id="KW-0132">Cell division</keyword>
<feature type="transmembrane region" description="Helical" evidence="7">
    <location>
        <begin position="94"/>
        <end position="116"/>
    </location>
</feature>
<evidence type="ECO:0000313" key="10">
    <source>
        <dbReference type="EMBL" id="KKR05701.1"/>
    </source>
</evidence>
<dbReference type="EMBL" id="LBWK01000002">
    <property type="protein sequence ID" value="KKR05701.1"/>
    <property type="molecule type" value="Genomic_DNA"/>
</dbReference>
<keyword evidence="3 7" id="KW-0812">Transmembrane</keyword>
<evidence type="ECO:0000259" key="9">
    <source>
        <dbReference type="Pfam" id="PF12704"/>
    </source>
</evidence>
<comment type="similarity">
    <text evidence="6">Belongs to the ABC-4 integral membrane protein family.</text>
</comment>
<dbReference type="InterPro" id="IPR050250">
    <property type="entry name" value="Macrolide_Exporter_MacB"/>
</dbReference>
<name>A0A0G0MYT2_9BACT</name>
<dbReference type="Pfam" id="PF12704">
    <property type="entry name" value="MacB_PCD"/>
    <property type="match status" value="1"/>
</dbReference>
<feature type="transmembrane region" description="Helical" evidence="7">
    <location>
        <begin position="605"/>
        <end position="630"/>
    </location>
</feature>